<gene>
    <name evidence="1" type="ORF">RJ641_012572</name>
</gene>
<sequence length="184" mass="21027">MYVKKQRLFVVSEDQTCQFVGDLDEAALDGPEVLDIEVSNFENNPYLVLLSIHRLLLQSRTPLLDVADIAEQIVNRVGEIVNGLWNMGSLRQKLFVSIEVELNYCCNEREYVEYLSAREYERRNHGMVPAKGSSIKALKTVVFEQEEGGNCTICFEDFWVGEKLSDECLSRNSTLKKRSIKSIP</sequence>
<name>A0AAN8Z466_9MAGN</name>
<reference evidence="1 2" key="1">
    <citation type="submission" date="2023-12" db="EMBL/GenBank/DDBJ databases">
        <title>A high-quality genome assembly for Dillenia turbinata (Dilleniales).</title>
        <authorList>
            <person name="Chanderbali A."/>
        </authorList>
    </citation>
    <scope>NUCLEOTIDE SEQUENCE [LARGE SCALE GENOMIC DNA]</scope>
    <source>
        <strain evidence="1">LSX21</strain>
        <tissue evidence="1">Leaf</tissue>
    </source>
</reference>
<accession>A0AAN8Z466</accession>
<evidence type="ECO:0000313" key="2">
    <source>
        <dbReference type="Proteomes" id="UP001370490"/>
    </source>
</evidence>
<keyword evidence="2" id="KW-1185">Reference proteome</keyword>
<organism evidence="1 2">
    <name type="scientific">Dillenia turbinata</name>
    <dbReference type="NCBI Taxonomy" id="194707"/>
    <lineage>
        <taxon>Eukaryota</taxon>
        <taxon>Viridiplantae</taxon>
        <taxon>Streptophyta</taxon>
        <taxon>Embryophyta</taxon>
        <taxon>Tracheophyta</taxon>
        <taxon>Spermatophyta</taxon>
        <taxon>Magnoliopsida</taxon>
        <taxon>eudicotyledons</taxon>
        <taxon>Gunneridae</taxon>
        <taxon>Pentapetalae</taxon>
        <taxon>Dilleniales</taxon>
        <taxon>Dilleniaceae</taxon>
        <taxon>Dillenia</taxon>
    </lineage>
</organism>
<dbReference type="AlphaFoldDB" id="A0AAN8Z466"/>
<dbReference type="EMBL" id="JBAMMX010000019">
    <property type="protein sequence ID" value="KAK6922065.1"/>
    <property type="molecule type" value="Genomic_DNA"/>
</dbReference>
<comment type="caution">
    <text evidence="1">The sequence shown here is derived from an EMBL/GenBank/DDBJ whole genome shotgun (WGS) entry which is preliminary data.</text>
</comment>
<proteinExistence type="predicted"/>
<protein>
    <submittedName>
        <fullName evidence="1">Uncharacterized protein</fullName>
    </submittedName>
</protein>
<dbReference type="Proteomes" id="UP001370490">
    <property type="component" value="Unassembled WGS sequence"/>
</dbReference>
<evidence type="ECO:0000313" key="1">
    <source>
        <dbReference type="EMBL" id="KAK6922065.1"/>
    </source>
</evidence>